<comment type="caution">
    <text evidence="3">The sequence shown here is derived from an EMBL/GenBank/DDBJ whole genome shotgun (WGS) entry which is preliminary data.</text>
</comment>
<name>A0ABT3GL45_9BACT</name>
<dbReference type="EMBL" id="JAPDDT010000007">
    <property type="protein sequence ID" value="MCW1924239.1"/>
    <property type="molecule type" value="Genomic_DNA"/>
</dbReference>
<proteinExistence type="predicted"/>
<dbReference type="Proteomes" id="UP001320876">
    <property type="component" value="Unassembled WGS sequence"/>
</dbReference>
<feature type="compositionally biased region" description="Basic and acidic residues" evidence="1">
    <location>
        <begin position="123"/>
        <end position="133"/>
    </location>
</feature>
<feature type="signal peptide" evidence="2">
    <location>
        <begin position="1"/>
        <end position="15"/>
    </location>
</feature>
<protein>
    <submittedName>
        <fullName evidence="3">Uncharacterized protein</fullName>
    </submittedName>
</protein>
<evidence type="ECO:0000256" key="2">
    <source>
        <dbReference type="SAM" id="SignalP"/>
    </source>
</evidence>
<feature type="compositionally biased region" description="Polar residues" evidence="1">
    <location>
        <begin position="184"/>
        <end position="195"/>
    </location>
</feature>
<sequence>MKSIVWLLLAGAALAAEPLKLPLNVGTLKTRDGKVFENATITGHDAVGVKIVHSAGVARVEFSRLPKELADRFPRDHGAAKEQLDREAKREAAHDRAVDKAPEKATPGKDAEDDTADTTPDTTVEKKPELKGDPEVKIASLEAYIRRLEMGIDKAKETVRDANEKADKYTNSATTTVTRRDKNGGTTTRSVTNESRLTRAESQRKRAAREQAKVGEAQKLIEEAKSQVAELKSQIK</sequence>
<evidence type="ECO:0000313" key="3">
    <source>
        <dbReference type="EMBL" id="MCW1924239.1"/>
    </source>
</evidence>
<feature type="region of interest" description="Disordered" evidence="1">
    <location>
        <begin position="163"/>
        <end position="216"/>
    </location>
</feature>
<evidence type="ECO:0000313" key="4">
    <source>
        <dbReference type="Proteomes" id="UP001320876"/>
    </source>
</evidence>
<feature type="compositionally biased region" description="Basic and acidic residues" evidence="1">
    <location>
        <begin position="196"/>
        <end position="213"/>
    </location>
</feature>
<reference evidence="3 4" key="1">
    <citation type="submission" date="2022-10" db="EMBL/GenBank/DDBJ databases">
        <title>Luteolibacter arcticus strain CCTCC AB 2014275, whole genome shotgun sequencing project.</title>
        <authorList>
            <person name="Zhao G."/>
            <person name="Shen L."/>
        </authorList>
    </citation>
    <scope>NUCLEOTIDE SEQUENCE [LARGE SCALE GENOMIC DNA]</scope>
    <source>
        <strain evidence="3 4">CCTCC AB 2014275</strain>
    </source>
</reference>
<feature type="chain" id="PRO_5046350067" evidence="2">
    <location>
        <begin position="16"/>
        <end position="236"/>
    </location>
</feature>
<organism evidence="3 4">
    <name type="scientific">Luteolibacter arcticus</name>
    <dbReference type="NCBI Taxonomy" id="1581411"/>
    <lineage>
        <taxon>Bacteria</taxon>
        <taxon>Pseudomonadati</taxon>
        <taxon>Verrucomicrobiota</taxon>
        <taxon>Verrucomicrobiia</taxon>
        <taxon>Verrucomicrobiales</taxon>
        <taxon>Verrucomicrobiaceae</taxon>
        <taxon>Luteolibacter</taxon>
    </lineage>
</organism>
<keyword evidence="2" id="KW-0732">Signal</keyword>
<evidence type="ECO:0000256" key="1">
    <source>
        <dbReference type="SAM" id="MobiDB-lite"/>
    </source>
</evidence>
<accession>A0ABT3GL45</accession>
<keyword evidence="4" id="KW-1185">Reference proteome</keyword>
<dbReference type="RefSeq" id="WP_264488347.1">
    <property type="nucleotide sequence ID" value="NZ_JAPDDT010000007.1"/>
</dbReference>
<feature type="compositionally biased region" description="Basic and acidic residues" evidence="1">
    <location>
        <begin position="73"/>
        <end position="110"/>
    </location>
</feature>
<feature type="region of interest" description="Disordered" evidence="1">
    <location>
        <begin position="73"/>
        <end position="133"/>
    </location>
</feature>
<gene>
    <name evidence="3" type="ORF">OKA05_16855</name>
</gene>